<evidence type="ECO:0000256" key="6">
    <source>
        <dbReference type="ARBA" id="ARBA00023004"/>
    </source>
</evidence>
<keyword evidence="4" id="KW-0479">Metal-binding</keyword>
<keyword evidence="5" id="KW-0560">Oxidoreductase</keyword>
<evidence type="ECO:0000256" key="5">
    <source>
        <dbReference type="ARBA" id="ARBA00023002"/>
    </source>
</evidence>
<evidence type="ECO:0000256" key="7">
    <source>
        <dbReference type="ARBA" id="ARBA00023033"/>
    </source>
</evidence>
<dbReference type="GO" id="GO:0004497">
    <property type="term" value="F:monooxygenase activity"/>
    <property type="evidence" value="ECO:0007669"/>
    <property type="project" value="UniProtKB-KW"/>
</dbReference>
<dbReference type="SUPFAM" id="SSF48264">
    <property type="entry name" value="Cytochrome P450"/>
    <property type="match status" value="1"/>
</dbReference>
<sequence length="58" mass="6273">MGIVLVEYILGTLVHSFDWRMPDGVELNLDEAFGLALQKAVPLSAMVTPRLAPTAYAA</sequence>
<evidence type="ECO:0000256" key="3">
    <source>
        <dbReference type="ARBA" id="ARBA00022617"/>
    </source>
</evidence>
<reference evidence="8 9" key="1">
    <citation type="journal article" date="2020" name="Mol. Biol. Evol.">
        <title>Distinct Expression and Methylation Patterns for Genes with Different Fates following a Single Whole-Genome Duplication in Flowering Plants.</title>
        <authorList>
            <person name="Shi T."/>
            <person name="Rahmani R.S."/>
            <person name="Gugger P.F."/>
            <person name="Wang M."/>
            <person name="Li H."/>
            <person name="Zhang Y."/>
            <person name="Li Z."/>
            <person name="Wang Q."/>
            <person name="Van de Peer Y."/>
            <person name="Marchal K."/>
            <person name="Chen J."/>
        </authorList>
    </citation>
    <scope>NUCLEOTIDE SEQUENCE [LARGE SCALE GENOMIC DNA]</scope>
    <source>
        <tissue evidence="8">Leaf</tissue>
    </source>
</reference>
<comment type="similarity">
    <text evidence="2">Belongs to the cytochrome P450 family.</text>
</comment>
<accession>A0A822Z907</accession>
<dbReference type="InterPro" id="IPR036396">
    <property type="entry name" value="Cyt_P450_sf"/>
</dbReference>
<dbReference type="PANTHER" id="PTHR47944:SF18">
    <property type="entry name" value="FLAVONOID 3'-MONOOXYGENASE"/>
    <property type="match status" value="1"/>
</dbReference>
<dbReference type="AlphaFoldDB" id="A0A822Z907"/>
<dbReference type="GO" id="GO:0016705">
    <property type="term" value="F:oxidoreductase activity, acting on paired donors, with incorporation or reduction of molecular oxygen"/>
    <property type="evidence" value="ECO:0007669"/>
    <property type="project" value="InterPro"/>
</dbReference>
<gene>
    <name evidence="8" type="ORF">HUJ06_001034</name>
</gene>
<comment type="cofactor">
    <cofactor evidence="1">
        <name>heme</name>
        <dbReference type="ChEBI" id="CHEBI:30413"/>
    </cofactor>
</comment>
<dbReference type="Proteomes" id="UP000607653">
    <property type="component" value="Unassembled WGS sequence"/>
</dbReference>
<proteinExistence type="inferred from homology"/>
<evidence type="ECO:0000256" key="2">
    <source>
        <dbReference type="ARBA" id="ARBA00010617"/>
    </source>
</evidence>
<keyword evidence="6" id="KW-0408">Iron</keyword>
<dbReference type="EMBL" id="DUZY01000006">
    <property type="protein sequence ID" value="DAD42804.1"/>
    <property type="molecule type" value="Genomic_DNA"/>
</dbReference>
<dbReference type="PANTHER" id="PTHR47944">
    <property type="entry name" value="CYTOCHROME P450 98A9"/>
    <property type="match status" value="1"/>
</dbReference>
<evidence type="ECO:0000313" key="9">
    <source>
        <dbReference type="Proteomes" id="UP000607653"/>
    </source>
</evidence>
<protein>
    <submittedName>
        <fullName evidence="8">Uncharacterized protein</fullName>
    </submittedName>
</protein>
<name>A0A822Z907_NELNU</name>
<keyword evidence="9" id="KW-1185">Reference proteome</keyword>
<evidence type="ECO:0000256" key="1">
    <source>
        <dbReference type="ARBA" id="ARBA00001971"/>
    </source>
</evidence>
<evidence type="ECO:0000313" key="8">
    <source>
        <dbReference type="EMBL" id="DAD42804.1"/>
    </source>
</evidence>
<organism evidence="8 9">
    <name type="scientific">Nelumbo nucifera</name>
    <name type="common">Sacred lotus</name>
    <dbReference type="NCBI Taxonomy" id="4432"/>
    <lineage>
        <taxon>Eukaryota</taxon>
        <taxon>Viridiplantae</taxon>
        <taxon>Streptophyta</taxon>
        <taxon>Embryophyta</taxon>
        <taxon>Tracheophyta</taxon>
        <taxon>Spermatophyta</taxon>
        <taxon>Magnoliopsida</taxon>
        <taxon>Proteales</taxon>
        <taxon>Nelumbonaceae</taxon>
        <taxon>Nelumbo</taxon>
    </lineage>
</organism>
<dbReference type="GO" id="GO:0020037">
    <property type="term" value="F:heme binding"/>
    <property type="evidence" value="ECO:0007669"/>
    <property type="project" value="InterPro"/>
</dbReference>
<keyword evidence="3" id="KW-0349">Heme</keyword>
<dbReference type="GO" id="GO:0005506">
    <property type="term" value="F:iron ion binding"/>
    <property type="evidence" value="ECO:0007669"/>
    <property type="project" value="InterPro"/>
</dbReference>
<keyword evidence="7" id="KW-0503">Monooxygenase</keyword>
<comment type="caution">
    <text evidence="8">The sequence shown here is derived from an EMBL/GenBank/DDBJ whole genome shotgun (WGS) entry which is preliminary data.</text>
</comment>
<evidence type="ECO:0000256" key="4">
    <source>
        <dbReference type="ARBA" id="ARBA00022723"/>
    </source>
</evidence>